<keyword evidence="4" id="KW-1133">Transmembrane helix</keyword>
<dbReference type="Gene3D" id="3.10.100.10">
    <property type="entry name" value="Mannose-Binding Protein A, subunit A"/>
    <property type="match status" value="1"/>
</dbReference>
<dbReference type="InterPro" id="IPR050828">
    <property type="entry name" value="C-type_lectin/matrix_domain"/>
</dbReference>
<keyword evidence="4" id="KW-0472">Membrane</keyword>
<name>A0A8C3HTA4_CHRPI</name>
<reference evidence="6" key="2">
    <citation type="submission" date="2025-09" db="UniProtKB">
        <authorList>
            <consortium name="Ensembl"/>
        </authorList>
    </citation>
    <scope>IDENTIFICATION</scope>
</reference>
<dbReference type="Pfam" id="PF00059">
    <property type="entry name" value="Lectin_C"/>
    <property type="match status" value="1"/>
</dbReference>
<dbReference type="AlphaFoldDB" id="A0A8C3HTA4"/>
<evidence type="ECO:0000313" key="7">
    <source>
        <dbReference type="Proteomes" id="UP000694380"/>
    </source>
</evidence>
<evidence type="ECO:0000256" key="1">
    <source>
        <dbReference type="ARBA" id="ARBA00004401"/>
    </source>
</evidence>
<dbReference type="GeneTree" id="ENSGT00940000162705"/>
<dbReference type="SUPFAM" id="SSF56436">
    <property type="entry name" value="C-type lectin-like"/>
    <property type="match status" value="1"/>
</dbReference>
<feature type="domain" description="C-type lectin" evidence="5">
    <location>
        <begin position="94"/>
        <end position="198"/>
    </location>
</feature>
<proteinExistence type="predicted"/>
<organism evidence="6 7">
    <name type="scientific">Chrysemys picta bellii</name>
    <name type="common">Western painted turtle</name>
    <name type="synonym">Emys bellii</name>
    <dbReference type="NCBI Taxonomy" id="8478"/>
    <lineage>
        <taxon>Eukaryota</taxon>
        <taxon>Metazoa</taxon>
        <taxon>Chordata</taxon>
        <taxon>Craniata</taxon>
        <taxon>Vertebrata</taxon>
        <taxon>Euteleostomi</taxon>
        <taxon>Archelosauria</taxon>
        <taxon>Testudinata</taxon>
        <taxon>Testudines</taxon>
        <taxon>Cryptodira</taxon>
        <taxon>Durocryptodira</taxon>
        <taxon>Testudinoidea</taxon>
        <taxon>Emydidae</taxon>
        <taxon>Chrysemys</taxon>
    </lineage>
</organism>
<dbReference type="GO" id="GO:0030246">
    <property type="term" value="F:carbohydrate binding"/>
    <property type="evidence" value="ECO:0007669"/>
    <property type="project" value="UniProtKB-KW"/>
</dbReference>
<dbReference type="Proteomes" id="UP000694380">
    <property type="component" value="Unplaced"/>
</dbReference>
<dbReference type="InterPro" id="IPR016187">
    <property type="entry name" value="CTDL_fold"/>
</dbReference>
<comment type="subcellular location">
    <subcellularLocation>
        <location evidence="1">Cell membrane</location>
        <topology evidence="1">Single-pass type II membrane protein</topology>
    </subcellularLocation>
</comment>
<sequence length="205" mass="22569">MGPASGSTDSEVPLQGSDNGDAHLETGREPEPPRNCRRCNYKKHTIVLIVALTATVFVVLIIAVIVLAVPRPKLPSADLGPPAGPACPDGWIGYQGKCYYFSEAEGDWTYSQNHCSSLSASLAGIDSEQEMDFMLRCKGKFDHWIGLRRDPGQPWKWANGTEFNNLFRIGGGGYCADLNDLRGVSSSQCTNERHWICTKPMHLQR</sequence>
<feature type="compositionally biased region" description="Polar residues" evidence="3">
    <location>
        <begin position="1"/>
        <end position="10"/>
    </location>
</feature>
<dbReference type="PANTHER" id="PTHR45710">
    <property type="entry name" value="C-TYPE LECTIN DOMAIN-CONTAINING PROTEIN 180"/>
    <property type="match status" value="1"/>
</dbReference>
<keyword evidence="4" id="KW-0812">Transmembrane</keyword>
<accession>A0A8C3HTA4</accession>
<evidence type="ECO:0000256" key="2">
    <source>
        <dbReference type="ARBA" id="ARBA00022734"/>
    </source>
</evidence>
<dbReference type="CDD" id="cd03593">
    <property type="entry name" value="CLECT_NK_receptors_like"/>
    <property type="match status" value="1"/>
</dbReference>
<dbReference type="InterPro" id="IPR016186">
    <property type="entry name" value="C-type_lectin-like/link_sf"/>
</dbReference>
<feature type="region of interest" description="Disordered" evidence="3">
    <location>
        <begin position="1"/>
        <end position="36"/>
    </location>
</feature>
<feature type="transmembrane region" description="Helical" evidence="4">
    <location>
        <begin position="46"/>
        <end position="69"/>
    </location>
</feature>
<feature type="compositionally biased region" description="Basic and acidic residues" evidence="3">
    <location>
        <begin position="20"/>
        <end position="34"/>
    </location>
</feature>
<keyword evidence="7" id="KW-1185">Reference proteome</keyword>
<dbReference type="PANTHER" id="PTHR45710:SF35">
    <property type="entry name" value="C-TYPE LECTIN DOMAIN FAMILY 2 MEMBER D"/>
    <property type="match status" value="1"/>
</dbReference>
<evidence type="ECO:0000259" key="5">
    <source>
        <dbReference type="PROSITE" id="PS50041"/>
    </source>
</evidence>
<dbReference type="InterPro" id="IPR033992">
    <property type="entry name" value="NKR-like_CTLD"/>
</dbReference>
<evidence type="ECO:0000313" key="6">
    <source>
        <dbReference type="Ensembl" id="ENSCPBP00000022938.1"/>
    </source>
</evidence>
<reference evidence="6" key="1">
    <citation type="submission" date="2025-08" db="UniProtKB">
        <authorList>
            <consortium name="Ensembl"/>
        </authorList>
    </citation>
    <scope>IDENTIFICATION</scope>
</reference>
<dbReference type="GO" id="GO:0005886">
    <property type="term" value="C:plasma membrane"/>
    <property type="evidence" value="ECO:0007669"/>
    <property type="project" value="UniProtKB-SubCell"/>
</dbReference>
<keyword evidence="2" id="KW-0430">Lectin</keyword>
<evidence type="ECO:0000256" key="4">
    <source>
        <dbReference type="SAM" id="Phobius"/>
    </source>
</evidence>
<protein>
    <recommendedName>
        <fullName evidence="5">C-type lectin domain-containing protein</fullName>
    </recommendedName>
</protein>
<dbReference type="OMA" id="HTIVLIV"/>
<dbReference type="InterPro" id="IPR001304">
    <property type="entry name" value="C-type_lectin-like"/>
</dbReference>
<dbReference type="PROSITE" id="PS50041">
    <property type="entry name" value="C_TYPE_LECTIN_2"/>
    <property type="match status" value="1"/>
</dbReference>
<dbReference type="SMART" id="SM00034">
    <property type="entry name" value="CLECT"/>
    <property type="match status" value="1"/>
</dbReference>
<dbReference type="Ensembl" id="ENSCPBT00000027022.1">
    <property type="protein sequence ID" value="ENSCPBP00000022938.1"/>
    <property type="gene ID" value="ENSCPBG00000016398.1"/>
</dbReference>
<evidence type="ECO:0000256" key="3">
    <source>
        <dbReference type="SAM" id="MobiDB-lite"/>
    </source>
</evidence>